<evidence type="ECO:0000313" key="2">
    <source>
        <dbReference type="EMBL" id="AMU89748.1"/>
    </source>
</evidence>
<dbReference type="Proteomes" id="UP000076088">
    <property type="component" value="Chromosome"/>
</dbReference>
<name>A0AAC9AV78_SPHMC</name>
<organism evidence="2 3">
    <name type="scientific">Sphingopyxis macrogoltabida</name>
    <name type="common">Sphingomonas macrogoltabidus</name>
    <dbReference type="NCBI Taxonomy" id="33050"/>
    <lineage>
        <taxon>Bacteria</taxon>
        <taxon>Pseudomonadati</taxon>
        <taxon>Pseudomonadota</taxon>
        <taxon>Alphaproteobacteria</taxon>
        <taxon>Sphingomonadales</taxon>
        <taxon>Sphingomonadaceae</taxon>
        <taxon>Sphingopyxis</taxon>
    </lineage>
</organism>
<feature type="compositionally biased region" description="Basic and acidic residues" evidence="1">
    <location>
        <begin position="166"/>
        <end position="179"/>
    </location>
</feature>
<dbReference type="AlphaFoldDB" id="A0AAC9AV78"/>
<keyword evidence="3" id="KW-1185">Reference proteome</keyword>
<gene>
    <name evidence="2" type="ORF">ATM17_11965</name>
</gene>
<sequence length="190" mass="19932">MDMAGIEEGMSKEVADMRIVKVLILSVAVSASGASASKPAKPPFEGLWMSCERWQGSSICAYKALAQQGTRVCGVQSDFATNRYYVQRFVGTARGNVVEIDRICGDPGSETDTYCAGQAPADAAKVGWGASDRQLSLCEGRLQAGKKGEAAHCTPASARAAMPKTSGRDGEGPEAEDRAWMASCAQGDDG</sequence>
<evidence type="ECO:0000313" key="3">
    <source>
        <dbReference type="Proteomes" id="UP000076088"/>
    </source>
</evidence>
<feature type="region of interest" description="Disordered" evidence="1">
    <location>
        <begin position="153"/>
        <end position="190"/>
    </location>
</feature>
<reference evidence="2 3" key="2">
    <citation type="journal article" date="2016" name="Genome Announc.">
        <title>Complete Genome Sequence of Sphingopyxis macrogoltabida Strain 203N (NBRC 111659), a Polyethylene Glycol Degrader.</title>
        <authorList>
            <person name="Ohtsubo Y."/>
            <person name="Nonoyama S."/>
            <person name="Nagata Y."/>
            <person name="Numata M."/>
            <person name="Tsuchikane K."/>
            <person name="Hosoyama A."/>
            <person name="Yamazoe A."/>
            <person name="Tsuda M."/>
            <person name="Fujita N."/>
            <person name="Kawai F."/>
        </authorList>
    </citation>
    <scope>NUCLEOTIDE SEQUENCE [LARGE SCALE GENOMIC DNA]</scope>
    <source>
        <strain evidence="2 3">203N</strain>
    </source>
</reference>
<proteinExistence type="predicted"/>
<dbReference type="EMBL" id="CP013344">
    <property type="protein sequence ID" value="AMU89748.1"/>
    <property type="molecule type" value="Genomic_DNA"/>
</dbReference>
<accession>A0AAC9AV78</accession>
<protein>
    <submittedName>
        <fullName evidence="2">Uncharacterized protein</fullName>
    </submittedName>
</protein>
<reference evidence="3" key="1">
    <citation type="submission" date="2015-11" db="EMBL/GenBank/DDBJ databases">
        <title>Complete genome sequence of a polyethylene-glycol degrader Sphingopyxis macrogoltabida 203N (NBRC 111659).</title>
        <authorList>
            <person name="Yoshiyuki O."/>
            <person name="Shouta N."/>
            <person name="Nagata Y."/>
            <person name="Numata M."/>
            <person name="Tsuchikane K."/>
            <person name="Hosoyama A."/>
            <person name="Yamazoe A."/>
            <person name="Tsuda M."/>
            <person name="Fujita N."/>
            <person name="Kawai F."/>
        </authorList>
    </citation>
    <scope>NUCLEOTIDE SEQUENCE [LARGE SCALE GENOMIC DNA]</scope>
    <source>
        <strain evidence="3">203N</strain>
    </source>
</reference>
<evidence type="ECO:0000256" key="1">
    <source>
        <dbReference type="SAM" id="MobiDB-lite"/>
    </source>
</evidence>